<dbReference type="Gene3D" id="3.30.70.100">
    <property type="match status" value="1"/>
</dbReference>
<evidence type="ECO:0000313" key="3">
    <source>
        <dbReference type="Proteomes" id="UP001596513"/>
    </source>
</evidence>
<proteinExistence type="predicted"/>
<comment type="caution">
    <text evidence="2">The sequence shown here is derived from an EMBL/GenBank/DDBJ whole genome shotgun (WGS) entry which is preliminary data.</text>
</comment>
<dbReference type="RefSeq" id="WP_380205920.1">
    <property type="nucleotide sequence ID" value="NZ_JBHTEK010000001.1"/>
</dbReference>
<dbReference type="Proteomes" id="UP001596513">
    <property type="component" value="Unassembled WGS sequence"/>
</dbReference>
<reference evidence="3" key="1">
    <citation type="journal article" date="2019" name="Int. J. Syst. Evol. Microbiol.">
        <title>The Global Catalogue of Microorganisms (GCM) 10K type strain sequencing project: providing services to taxonomists for standard genome sequencing and annotation.</title>
        <authorList>
            <consortium name="The Broad Institute Genomics Platform"/>
            <consortium name="The Broad Institute Genome Sequencing Center for Infectious Disease"/>
            <person name="Wu L."/>
            <person name="Ma J."/>
        </authorList>
    </citation>
    <scope>NUCLEOTIDE SEQUENCE [LARGE SCALE GENOMIC DNA]</scope>
    <source>
        <strain evidence="3">JCM 19635</strain>
    </source>
</reference>
<dbReference type="InterPro" id="IPR036163">
    <property type="entry name" value="HMA_dom_sf"/>
</dbReference>
<feature type="domain" description="HMA" evidence="1">
    <location>
        <begin position="1"/>
        <end position="58"/>
    </location>
</feature>
<dbReference type="CDD" id="cd00371">
    <property type="entry name" value="HMA"/>
    <property type="match status" value="1"/>
</dbReference>
<sequence length="126" mass="13783">MHCTSCIWLLENLPRLNPGIVEARVQFLRKEITITYLTAETSLKDVVQLLASVGYEPQITLAELGAQPHRAGRTLYYQAGFSRLCLWKRDAPGPARVFLLCGRPAGGVRALFWLPEFGAGAAGAAV</sequence>
<dbReference type="EMBL" id="JBHTEK010000001">
    <property type="protein sequence ID" value="MFC7666963.1"/>
    <property type="molecule type" value="Genomic_DNA"/>
</dbReference>
<dbReference type="PROSITE" id="PS50846">
    <property type="entry name" value="HMA_2"/>
    <property type="match status" value="1"/>
</dbReference>
<protein>
    <recommendedName>
        <fullName evidence="1">HMA domain-containing protein</fullName>
    </recommendedName>
</protein>
<organism evidence="2 3">
    <name type="scientific">Hymenobacter humi</name>
    <dbReference type="NCBI Taxonomy" id="1411620"/>
    <lineage>
        <taxon>Bacteria</taxon>
        <taxon>Pseudomonadati</taxon>
        <taxon>Bacteroidota</taxon>
        <taxon>Cytophagia</taxon>
        <taxon>Cytophagales</taxon>
        <taxon>Hymenobacteraceae</taxon>
        <taxon>Hymenobacter</taxon>
    </lineage>
</organism>
<keyword evidence="3" id="KW-1185">Reference proteome</keyword>
<name>A0ABW2U3R1_9BACT</name>
<evidence type="ECO:0000259" key="1">
    <source>
        <dbReference type="PROSITE" id="PS50846"/>
    </source>
</evidence>
<dbReference type="InterPro" id="IPR006121">
    <property type="entry name" value="HMA_dom"/>
</dbReference>
<evidence type="ECO:0000313" key="2">
    <source>
        <dbReference type="EMBL" id="MFC7666963.1"/>
    </source>
</evidence>
<dbReference type="SUPFAM" id="SSF55008">
    <property type="entry name" value="HMA, heavy metal-associated domain"/>
    <property type="match status" value="1"/>
</dbReference>
<accession>A0ABW2U3R1</accession>
<gene>
    <name evidence="2" type="ORF">ACFQT0_05670</name>
</gene>